<dbReference type="GO" id="GO:0046872">
    <property type="term" value="F:metal ion binding"/>
    <property type="evidence" value="ECO:0007669"/>
    <property type="project" value="UniProtKB-UniRule"/>
</dbReference>
<dbReference type="SFLD" id="SFLDG01065">
    <property type="entry name" value="anaerobic_coproporphyrinogen-I"/>
    <property type="match status" value="1"/>
</dbReference>
<evidence type="ECO:0000256" key="1">
    <source>
        <dbReference type="ARBA" id="ARBA00006100"/>
    </source>
</evidence>
<dbReference type="SFLD" id="SFLDS00029">
    <property type="entry name" value="Radical_SAM"/>
    <property type="match status" value="1"/>
</dbReference>
<evidence type="ECO:0000259" key="3">
    <source>
        <dbReference type="PROSITE" id="PS51918"/>
    </source>
</evidence>
<keyword evidence="2" id="KW-0411">Iron-sulfur</keyword>
<keyword evidence="2" id="KW-0479">Metal-binding</keyword>
<reference evidence="4 5" key="1">
    <citation type="submission" date="2019-02" db="EMBL/GenBank/DDBJ databases">
        <authorList>
            <person name="Manzano-Marin A."/>
            <person name="Manzano-Marin A."/>
        </authorList>
    </citation>
    <scope>NUCLEOTIDE SEQUENCE [LARGE SCALE GENOMIC DNA]</scope>
    <source>
        <strain evidence="4 5">ErCipiceae</strain>
    </source>
</reference>
<protein>
    <recommendedName>
        <fullName evidence="2">Heme chaperone HemW</fullName>
    </recommendedName>
</protein>
<dbReference type="OrthoDB" id="9808022at2"/>
<feature type="domain" description="Radical SAM core" evidence="3">
    <location>
        <begin position="1"/>
        <end position="234"/>
    </location>
</feature>
<dbReference type="SFLD" id="SFLDF00288">
    <property type="entry name" value="HemN-like__clustered_with_nucl"/>
    <property type="match status" value="1"/>
</dbReference>
<keyword evidence="2" id="KW-0349">Heme</keyword>
<dbReference type="InterPro" id="IPR058240">
    <property type="entry name" value="rSAM_sf"/>
</dbReference>
<keyword evidence="4" id="KW-0560">Oxidoreductase</keyword>
<evidence type="ECO:0000313" key="4">
    <source>
        <dbReference type="EMBL" id="VFP88877.1"/>
    </source>
</evidence>
<dbReference type="SFLD" id="SFLDF00562">
    <property type="entry name" value="HemN-like__clustered_with_heat"/>
    <property type="match status" value="1"/>
</dbReference>
<organism evidence="4 5">
    <name type="scientific">Candidatus Erwinia haradaeae</name>
    <dbReference type="NCBI Taxonomy" id="1922217"/>
    <lineage>
        <taxon>Bacteria</taxon>
        <taxon>Pseudomonadati</taxon>
        <taxon>Pseudomonadota</taxon>
        <taxon>Gammaproteobacteria</taxon>
        <taxon>Enterobacterales</taxon>
        <taxon>Erwiniaceae</taxon>
        <taxon>Erwinia</taxon>
    </lineage>
</organism>
<comment type="subcellular location">
    <subcellularLocation>
        <location evidence="2">Cytoplasm</location>
    </subcellularLocation>
</comment>
<proteinExistence type="inferred from homology"/>
<dbReference type="GO" id="GO:0051539">
    <property type="term" value="F:4 iron, 4 sulfur cluster binding"/>
    <property type="evidence" value="ECO:0007669"/>
    <property type="project" value="UniProtKB-UniRule"/>
</dbReference>
<comment type="function">
    <text evidence="2">Probably acts as a heme chaperone, transferring heme to an unknown acceptor. Binds one molecule of heme per monomer, possibly covalently. Binds 1 [4Fe-4S] cluster. The cluster is coordinated with 3 cysteines and an exchangeable S-adenosyl-L-methionine.</text>
</comment>
<dbReference type="InterPro" id="IPR007197">
    <property type="entry name" value="rSAM"/>
</dbReference>
<evidence type="ECO:0000313" key="5">
    <source>
        <dbReference type="Proteomes" id="UP000294289"/>
    </source>
</evidence>
<dbReference type="PANTHER" id="PTHR13932:SF5">
    <property type="entry name" value="RADICAL S-ADENOSYL METHIONINE DOMAIN-CONTAINING PROTEIN 1, MITOCHONDRIAL"/>
    <property type="match status" value="1"/>
</dbReference>
<keyword evidence="2" id="KW-0408">Iron</keyword>
<dbReference type="PANTHER" id="PTHR13932">
    <property type="entry name" value="COPROPORPHYRINIGEN III OXIDASE"/>
    <property type="match status" value="1"/>
</dbReference>
<name>A0A803FUL0_9GAMM</name>
<keyword evidence="2" id="KW-0143">Chaperone</keyword>
<dbReference type="Pfam" id="PF04055">
    <property type="entry name" value="Radical_SAM"/>
    <property type="match status" value="1"/>
</dbReference>
<keyword evidence="2" id="KW-0963">Cytoplasm</keyword>
<dbReference type="InterPro" id="IPR010723">
    <property type="entry name" value="HemN_C"/>
</dbReference>
<dbReference type="PROSITE" id="PS51918">
    <property type="entry name" value="RADICAL_SAM"/>
    <property type="match status" value="1"/>
</dbReference>
<accession>A0A803FUL0</accession>
<dbReference type="InterPro" id="IPR004559">
    <property type="entry name" value="HemW-like"/>
</dbReference>
<dbReference type="Pfam" id="PF06969">
    <property type="entry name" value="HemN_C"/>
    <property type="match status" value="1"/>
</dbReference>
<dbReference type="RefSeq" id="WP_157991259.1">
    <property type="nucleotide sequence ID" value="NZ_LR217737.1"/>
</dbReference>
<dbReference type="NCBIfam" id="TIGR00539">
    <property type="entry name" value="hemN_rel"/>
    <property type="match status" value="1"/>
</dbReference>
<dbReference type="EMBL" id="LR217737">
    <property type="protein sequence ID" value="VFP88877.1"/>
    <property type="molecule type" value="Genomic_DNA"/>
</dbReference>
<dbReference type="SUPFAM" id="SSF102114">
    <property type="entry name" value="Radical SAM enzymes"/>
    <property type="match status" value="1"/>
</dbReference>
<keyword evidence="2" id="KW-0004">4Fe-4S</keyword>
<gene>
    <name evidence="4" type="primary">yggW</name>
    <name evidence="4" type="ORF">ERCIPICE3303_659</name>
</gene>
<comment type="similarity">
    <text evidence="1">Belongs to the anaerobic coproporphyrinogen-III oxidase family. HemW subfamily.</text>
</comment>
<dbReference type="GO" id="GO:0006779">
    <property type="term" value="P:porphyrin-containing compound biosynthetic process"/>
    <property type="evidence" value="ECO:0007669"/>
    <property type="project" value="InterPro"/>
</dbReference>
<dbReference type="Proteomes" id="UP000294289">
    <property type="component" value="Chromosome"/>
</dbReference>
<dbReference type="AlphaFoldDB" id="A0A803FUL0"/>
<evidence type="ECO:0000256" key="2">
    <source>
        <dbReference type="RuleBase" id="RU364116"/>
    </source>
</evidence>
<dbReference type="GO" id="GO:0004109">
    <property type="term" value="F:coproporphyrinogen oxidase activity"/>
    <property type="evidence" value="ECO:0007669"/>
    <property type="project" value="InterPro"/>
</dbReference>
<dbReference type="Gene3D" id="3.30.750.200">
    <property type="match status" value="1"/>
</dbReference>
<dbReference type="InterPro" id="IPR034505">
    <property type="entry name" value="Coproporphyrinogen-III_oxidase"/>
</dbReference>
<dbReference type="CDD" id="cd01335">
    <property type="entry name" value="Radical_SAM"/>
    <property type="match status" value="1"/>
</dbReference>
<keyword evidence="2" id="KW-0949">S-adenosyl-L-methionine</keyword>
<sequence>MPNLPKLSLYIHIPWCIKKCPYCDFNSYSLQERVPEEDYVRHLLNDLSNDISLVSERKIESIFIGGGTPSLFSSKSIQLLLDGVRIGLNVSPLVEITMEVNPTSIEVSRLSGYKISGVNRISIGVQSFNQKSLRYLHRTYHSNEAIKAIVLTSELGLNSFNIDLMHGLPNQNKKEALKDLKVAINLKAPHISWYQLTIEKNTLYSIILPPLPSEDDLWEIFQQGKKLLLTSGYEQYEISSYARSGSYCKHNLNYWRFGDYLGIGCGAHGKITKLDGTIIRTEKTRHPHKFMSGCYLHKLLEVSDSDKPFEFFVNRLRLFEPIPKSEYRNHTGLLENGIRSSLEIWIKSGYLIETDNFWQVTQKGRLFLNTMLETLLF</sequence>
<dbReference type="SMART" id="SM00729">
    <property type="entry name" value="Elp3"/>
    <property type="match status" value="1"/>
</dbReference>
<dbReference type="InterPro" id="IPR006638">
    <property type="entry name" value="Elp3/MiaA/NifB-like_rSAM"/>
</dbReference>
<dbReference type="GO" id="GO:0005737">
    <property type="term" value="C:cytoplasm"/>
    <property type="evidence" value="ECO:0007669"/>
    <property type="project" value="UniProtKB-SubCell"/>
</dbReference>